<dbReference type="InterPro" id="IPR009057">
    <property type="entry name" value="Homeodomain-like_sf"/>
</dbReference>
<dbReference type="EMBL" id="LGST01000016">
    <property type="protein sequence ID" value="KNE00865.1"/>
    <property type="molecule type" value="Genomic_DNA"/>
</dbReference>
<dbReference type="InterPro" id="IPR035451">
    <property type="entry name" value="Ada-like_dom_sf"/>
</dbReference>
<feature type="domain" description="Ada DNA repair metal-binding" evidence="3">
    <location>
        <begin position="8"/>
        <end position="73"/>
    </location>
</feature>
<gene>
    <name evidence="4" type="ORF">QG37_01734</name>
</gene>
<dbReference type="VEuPathDB" id="FungiDB:CJJ07_005196"/>
<feature type="region of interest" description="Disordered" evidence="2">
    <location>
        <begin position="110"/>
        <end position="135"/>
    </location>
</feature>
<evidence type="ECO:0000313" key="5">
    <source>
        <dbReference type="Proteomes" id="UP000037122"/>
    </source>
</evidence>
<dbReference type="VEuPathDB" id="FungiDB:B9J08_003454"/>
<dbReference type="Proteomes" id="UP000037122">
    <property type="component" value="Unassembled WGS sequence"/>
</dbReference>
<accession>A0A0L0P3Q4</accession>
<dbReference type="VEuPathDB" id="FungiDB:CJI96_0002014"/>
<feature type="region of interest" description="Disordered" evidence="2">
    <location>
        <begin position="269"/>
        <end position="293"/>
    </location>
</feature>
<dbReference type="VEuPathDB" id="FungiDB:CJI97_003528"/>
<dbReference type="Pfam" id="PF02805">
    <property type="entry name" value="Ada_Zn_binding"/>
    <property type="match status" value="1"/>
</dbReference>
<comment type="caution">
    <text evidence="4">The sequence shown here is derived from an EMBL/GenBank/DDBJ whole genome shotgun (WGS) entry which is preliminary data.</text>
</comment>
<dbReference type="GO" id="GO:0008270">
    <property type="term" value="F:zinc ion binding"/>
    <property type="evidence" value="ECO:0007669"/>
    <property type="project" value="InterPro"/>
</dbReference>
<dbReference type="Gene3D" id="3.40.10.10">
    <property type="entry name" value="DNA Methylphosphotriester Repair Domain"/>
    <property type="match status" value="1"/>
</dbReference>
<protein>
    <recommendedName>
        <fullName evidence="3">Ada DNA repair metal-binding domain-containing protein</fullName>
    </recommendedName>
</protein>
<proteinExistence type="predicted"/>
<dbReference type="GO" id="GO:0006355">
    <property type="term" value="P:regulation of DNA-templated transcription"/>
    <property type="evidence" value="ECO:0007669"/>
    <property type="project" value="InterPro"/>
</dbReference>
<dbReference type="GO" id="GO:0003677">
    <property type="term" value="F:DNA binding"/>
    <property type="evidence" value="ECO:0007669"/>
    <property type="project" value="InterPro"/>
</dbReference>
<feature type="compositionally biased region" description="Low complexity" evidence="2">
    <location>
        <begin position="115"/>
        <end position="135"/>
    </location>
</feature>
<feature type="region of interest" description="Disordered" evidence="2">
    <location>
        <begin position="168"/>
        <end position="192"/>
    </location>
</feature>
<evidence type="ECO:0000313" key="4">
    <source>
        <dbReference type="EMBL" id="KNE00865.1"/>
    </source>
</evidence>
<dbReference type="GO" id="GO:0006281">
    <property type="term" value="P:DNA repair"/>
    <property type="evidence" value="ECO:0007669"/>
    <property type="project" value="InterPro"/>
</dbReference>
<dbReference type="SUPFAM" id="SSF57884">
    <property type="entry name" value="Ada DNA repair protein, N-terminal domain (N-Ada 10)"/>
    <property type="match status" value="1"/>
</dbReference>
<evidence type="ECO:0000256" key="1">
    <source>
        <dbReference type="ARBA" id="ARBA00023159"/>
    </source>
</evidence>
<dbReference type="GO" id="GO:0008168">
    <property type="term" value="F:methyltransferase activity"/>
    <property type="evidence" value="ECO:0007669"/>
    <property type="project" value="InterPro"/>
</dbReference>
<dbReference type="SUPFAM" id="SSF46689">
    <property type="entry name" value="Homeodomain-like"/>
    <property type="match status" value="1"/>
</dbReference>
<evidence type="ECO:0000256" key="2">
    <source>
        <dbReference type="SAM" id="MobiDB-lite"/>
    </source>
</evidence>
<organism evidence="4 5">
    <name type="scientific">Candidozyma auris</name>
    <name type="common">Yeast</name>
    <name type="synonym">Candida auris</name>
    <dbReference type="NCBI Taxonomy" id="498019"/>
    <lineage>
        <taxon>Eukaryota</taxon>
        <taxon>Fungi</taxon>
        <taxon>Dikarya</taxon>
        <taxon>Ascomycota</taxon>
        <taxon>Saccharomycotina</taxon>
        <taxon>Pichiomycetes</taxon>
        <taxon>Metschnikowiaceae</taxon>
        <taxon>Candidozyma</taxon>
    </lineage>
</organism>
<dbReference type="VEuPathDB" id="FungiDB:QG37_01734"/>
<keyword evidence="1" id="KW-0010">Activator</keyword>
<dbReference type="Gene3D" id="1.10.10.60">
    <property type="entry name" value="Homeodomain-like"/>
    <property type="match status" value="1"/>
</dbReference>
<dbReference type="AlphaFoldDB" id="A0A0L0P3Q4"/>
<sequence>MPYSSESARWKAYQFLDPFAANSFLVCNRLNKRFCRPDCDAYPVSECQTEIEFVNTCQEAMDLGYVPCESCDPTLTPHIDVNLLIQTVRDVNALIGFMLPSLDDKDDKELVRRQSTAAGAVSSGGPSSSASASASVSKNNSEHYRLVDLACRHLALAAAVSIMNPLLPSNPNSPSSDDGSSDSAGKKKRKRRGGVLGFKELAAKLKLSAWHFHRVFKSVTGMTPKTYGDMCWEYLHDEKAGSDLTSSASSTNLLLKDTELSVSSLHLPVTSRKRSHDQIKEETPESALSPKKHAPNHFQTPHMPPAMVNPAFTLDDSTAAGFGASRAFSDTDLNMAAQMPSKTQPDVLAAGPTGGLEKPYSLFSHLKSIFGDEDSSLAMSHMPQVPEQSPIGSLSYNYEVGPADTVAPQDYQEMPFADMADFVNGPSSGGYSADVFSGAGTDLTGGLDEDFLKMEPDASDINDALNLGLSSELLTTNVGL</sequence>
<dbReference type="InterPro" id="IPR004026">
    <property type="entry name" value="Ada_DNA_repair_Zn-bd"/>
</dbReference>
<name>A0A0L0P3Q4_CANAR</name>
<reference evidence="5" key="1">
    <citation type="journal article" date="2015" name="BMC Genomics">
        <title>Draft genome of a commonly misdiagnosed multidrug resistant pathogen Candida auris.</title>
        <authorList>
            <person name="Chatterjee S."/>
            <person name="Alampalli S.V."/>
            <person name="Nageshan R.K."/>
            <person name="Chettiar S.T."/>
            <person name="Joshi S."/>
            <person name="Tatu U.S."/>
        </authorList>
    </citation>
    <scope>NUCLEOTIDE SEQUENCE [LARGE SCALE GENOMIC DNA]</scope>
    <source>
        <strain evidence="5">6684</strain>
    </source>
</reference>
<feature type="compositionally biased region" description="Low complexity" evidence="2">
    <location>
        <begin position="168"/>
        <end position="183"/>
    </location>
</feature>
<evidence type="ECO:0000259" key="3">
    <source>
        <dbReference type="Pfam" id="PF02805"/>
    </source>
</evidence>
<dbReference type="VEuPathDB" id="FungiDB:CJJ09_000652"/>